<reference evidence="7 8" key="1">
    <citation type="submission" date="2020-08" db="EMBL/GenBank/DDBJ databases">
        <title>Genomic Encyclopedia of Type Strains, Phase III (KMG-III): the genomes of soil and plant-associated and newly described type strains.</title>
        <authorList>
            <person name="Whitman W."/>
        </authorList>
    </citation>
    <scope>NUCLEOTIDE SEQUENCE [LARGE SCALE GENOMIC DNA]</scope>
    <source>
        <strain evidence="7 8">CECT 8088</strain>
    </source>
</reference>
<keyword evidence="1 7" id="KW-0489">Methyltransferase</keyword>
<keyword evidence="3" id="KW-0949">S-adenosyl-L-methionine</keyword>
<dbReference type="RefSeq" id="WP_183275334.1">
    <property type="nucleotide sequence ID" value="NZ_JACHXV010000010.1"/>
</dbReference>
<feature type="region of interest" description="Disordered" evidence="5">
    <location>
        <begin position="1"/>
        <end position="23"/>
    </location>
</feature>
<evidence type="ECO:0000313" key="8">
    <source>
        <dbReference type="Proteomes" id="UP000557688"/>
    </source>
</evidence>
<dbReference type="Pfam" id="PF13649">
    <property type="entry name" value="Methyltransf_25"/>
    <property type="match status" value="1"/>
</dbReference>
<comment type="caution">
    <text evidence="7">The sequence shown here is derived from an EMBL/GenBank/DDBJ whole genome shotgun (WGS) entry which is preliminary data.</text>
</comment>
<organism evidence="7 8">
    <name type="scientific">Endobacter medicaginis</name>
    <dbReference type="NCBI Taxonomy" id="1181271"/>
    <lineage>
        <taxon>Bacteria</taxon>
        <taxon>Pseudomonadati</taxon>
        <taxon>Pseudomonadota</taxon>
        <taxon>Alphaproteobacteria</taxon>
        <taxon>Acetobacterales</taxon>
        <taxon>Acetobacteraceae</taxon>
        <taxon>Endobacter</taxon>
    </lineage>
</organism>
<dbReference type="AlphaFoldDB" id="A0A839V1R9"/>
<dbReference type="InterPro" id="IPR041698">
    <property type="entry name" value="Methyltransf_25"/>
</dbReference>
<evidence type="ECO:0000256" key="5">
    <source>
        <dbReference type="SAM" id="MobiDB-lite"/>
    </source>
</evidence>
<dbReference type="CDD" id="cd02440">
    <property type="entry name" value="AdoMet_MTases"/>
    <property type="match status" value="1"/>
</dbReference>
<evidence type="ECO:0000256" key="2">
    <source>
        <dbReference type="ARBA" id="ARBA00022679"/>
    </source>
</evidence>
<dbReference type="InterPro" id="IPR029063">
    <property type="entry name" value="SAM-dependent_MTases_sf"/>
</dbReference>
<dbReference type="PANTHER" id="PTHR11727">
    <property type="entry name" value="DIMETHYLADENOSINE TRANSFERASE"/>
    <property type="match status" value="1"/>
</dbReference>
<evidence type="ECO:0000256" key="3">
    <source>
        <dbReference type="ARBA" id="ARBA00022691"/>
    </source>
</evidence>
<dbReference type="InterPro" id="IPR020598">
    <property type="entry name" value="rRNA_Ade_methylase_Trfase_N"/>
</dbReference>
<accession>A0A839V1R9</accession>
<dbReference type="PANTHER" id="PTHR11727:SF7">
    <property type="entry name" value="DIMETHYLADENOSINE TRANSFERASE-RELATED"/>
    <property type="match status" value="1"/>
</dbReference>
<sequence>MDALTRESAGLETTVDRSTAPAPDRGGTALFLRRWLAHPLQMGSVVPSSPALCRRLVRAAWPQEGETVLELGAGTGVIGRALLDAGLPPERLIAVEIVPAMAAHLRRSLAGVRVIEADARDLPALLAAEGSPPLGALICGIPLVLLPKAAQARFIDTMRALAPALMRRRGFLHYSYCATSPLPMRAHRLAGRREFWTPLNFPPASVWRYRDVA</sequence>
<evidence type="ECO:0000259" key="6">
    <source>
        <dbReference type="SMART" id="SM00650"/>
    </source>
</evidence>
<evidence type="ECO:0000256" key="4">
    <source>
        <dbReference type="ARBA" id="ARBA00022884"/>
    </source>
</evidence>
<keyword evidence="4" id="KW-0694">RNA-binding</keyword>
<dbReference type="GO" id="GO:0000179">
    <property type="term" value="F:rRNA (adenine-N6,N6-)-dimethyltransferase activity"/>
    <property type="evidence" value="ECO:0007669"/>
    <property type="project" value="InterPro"/>
</dbReference>
<dbReference type="SUPFAM" id="SSF53335">
    <property type="entry name" value="S-adenosyl-L-methionine-dependent methyltransferases"/>
    <property type="match status" value="1"/>
</dbReference>
<dbReference type="EC" id="2.1.1.17" evidence="7"/>
<protein>
    <submittedName>
        <fullName evidence="7">Phosphatidylethanolamine/phosphatidyl-N-methylethanolamine N-methyltransferase</fullName>
        <ecNumber evidence="7">2.1.1.17</ecNumber>
        <ecNumber evidence="7">2.1.1.71</ecNumber>
    </submittedName>
</protein>
<dbReference type="GO" id="GO:0003723">
    <property type="term" value="F:RNA binding"/>
    <property type="evidence" value="ECO:0007669"/>
    <property type="project" value="UniProtKB-KW"/>
</dbReference>
<keyword evidence="8" id="KW-1185">Reference proteome</keyword>
<keyword evidence="2 7" id="KW-0808">Transferase</keyword>
<dbReference type="GO" id="GO:0004608">
    <property type="term" value="F:phosphatidylethanolamine N-methyltransferase activity"/>
    <property type="evidence" value="ECO:0007669"/>
    <property type="project" value="UniProtKB-EC"/>
</dbReference>
<dbReference type="InterPro" id="IPR001737">
    <property type="entry name" value="KsgA/Erm"/>
</dbReference>
<dbReference type="EC" id="2.1.1.71" evidence="7"/>
<dbReference type="Gene3D" id="3.40.50.150">
    <property type="entry name" value="Vaccinia Virus protein VP39"/>
    <property type="match status" value="1"/>
</dbReference>
<dbReference type="GO" id="GO:0000773">
    <property type="term" value="F:phosphatidyl-N-methylethanolamine N-methyltransferase activity"/>
    <property type="evidence" value="ECO:0007669"/>
    <property type="project" value="UniProtKB-EC"/>
</dbReference>
<proteinExistence type="predicted"/>
<feature type="domain" description="Ribosomal RNA adenine methylase transferase N-terminal" evidence="6">
    <location>
        <begin position="52"/>
        <end position="169"/>
    </location>
</feature>
<dbReference type="SMART" id="SM00650">
    <property type="entry name" value="rADc"/>
    <property type="match status" value="1"/>
</dbReference>
<dbReference type="EMBL" id="JACHXV010000010">
    <property type="protein sequence ID" value="MBB3174663.1"/>
    <property type="molecule type" value="Genomic_DNA"/>
</dbReference>
<evidence type="ECO:0000313" key="7">
    <source>
        <dbReference type="EMBL" id="MBB3174663.1"/>
    </source>
</evidence>
<evidence type="ECO:0000256" key="1">
    <source>
        <dbReference type="ARBA" id="ARBA00022603"/>
    </source>
</evidence>
<gene>
    <name evidence="7" type="ORF">FHR90_002509</name>
</gene>
<dbReference type="Proteomes" id="UP000557688">
    <property type="component" value="Unassembled WGS sequence"/>
</dbReference>
<name>A0A839V1R9_9PROT</name>